<comment type="caution">
    <text evidence="2">The sequence shown here is derived from an EMBL/GenBank/DDBJ whole genome shotgun (WGS) entry which is preliminary data.</text>
</comment>
<feature type="region of interest" description="Disordered" evidence="1">
    <location>
        <begin position="162"/>
        <end position="190"/>
    </location>
</feature>
<name>A0AAE3L4R8_9GAMM</name>
<evidence type="ECO:0000313" key="2">
    <source>
        <dbReference type="EMBL" id="MCS3902157.1"/>
    </source>
</evidence>
<evidence type="ECO:0000256" key="1">
    <source>
        <dbReference type="SAM" id="MobiDB-lite"/>
    </source>
</evidence>
<dbReference type="Gene3D" id="1.25.40.10">
    <property type="entry name" value="Tetratricopeptide repeat domain"/>
    <property type="match status" value="1"/>
</dbReference>
<organism evidence="2 3">
    <name type="scientific">Methylohalomonas lacus</name>
    <dbReference type="NCBI Taxonomy" id="398773"/>
    <lineage>
        <taxon>Bacteria</taxon>
        <taxon>Pseudomonadati</taxon>
        <taxon>Pseudomonadota</taxon>
        <taxon>Gammaproteobacteria</taxon>
        <taxon>Methylohalomonadales</taxon>
        <taxon>Methylohalomonadaceae</taxon>
        <taxon>Methylohalomonas</taxon>
    </lineage>
</organism>
<dbReference type="RefSeq" id="WP_259053534.1">
    <property type="nucleotide sequence ID" value="NZ_JANUCT010000001.1"/>
</dbReference>
<proteinExistence type="predicted"/>
<accession>A0AAE3L4R8</accession>
<dbReference type="AlphaFoldDB" id="A0AAE3L4R8"/>
<dbReference type="EMBL" id="JANUCT010000001">
    <property type="protein sequence ID" value="MCS3902157.1"/>
    <property type="molecule type" value="Genomic_DNA"/>
</dbReference>
<gene>
    <name evidence="2" type="ORF">J2T55_000149</name>
</gene>
<keyword evidence="3" id="KW-1185">Reference proteome</keyword>
<dbReference type="InterPro" id="IPR011990">
    <property type="entry name" value="TPR-like_helical_dom_sf"/>
</dbReference>
<sequence length="190" mass="21046">MAGVTLKSASLWLGACSMLLLVAVIVDAVPVLNAYRINSNVERIMQSSIREPAPEDLSHEERLAYAWRLNELGEEELAVAEYRLLAGSTGVAEKIRIAAHYNLGNIYLRDALAEAEDINVDQARTRGQLAKAQLRDALRLDPEYWDARYNLELAHHIVPDLPLGEGGEDPEAVEREDVYSDMSGSPYGMP</sequence>
<reference evidence="2" key="1">
    <citation type="submission" date="2022-08" db="EMBL/GenBank/DDBJ databases">
        <title>Genomic Encyclopedia of Type Strains, Phase III (KMG-III): the genomes of soil and plant-associated and newly described type strains.</title>
        <authorList>
            <person name="Whitman W."/>
        </authorList>
    </citation>
    <scope>NUCLEOTIDE SEQUENCE</scope>
    <source>
        <strain evidence="2">HMT 1</strain>
    </source>
</reference>
<protein>
    <submittedName>
        <fullName evidence="2">MxaK protein</fullName>
    </submittedName>
</protein>
<dbReference type="Proteomes" id="UP001204445">
    <property type="component" value="Unassembled WGS sequence"/>
</dbReference>
<evidence type="ECO:0000313" key="3">
    <source>
        <dbReference type="Proteomes" id="UP001204445"/>
    </source>
</evidence>